<feature type="region of interest" description="Disordered" evidence="1">
    <location>
        <begin position="70"/>
        <end position="91"/>
    </location>
</feature>
<protein>
    <submittedName>
        <fullName evidence="3">Predicted protein</fullName>
    </submittedName>
</protein>
<evidence type="ECO:0000313" key="3">
    <source>
        <dbReference type="EMBL" id="EFW15872.1"/>
    </source>
</evidence>
<evidence type="ECO:0000256" key="1">
    <source>
        <dbReference type="SAM" id="MobiDB-lite"/>
    </source>
</evidence>
<reference evidence="4" key="2">
    <citation type="submission" date="2010-03" db="EMBL/GenBank/DDBJ databases">
        <title>The genome sequence of Coccidioides posadasii strain Silveira.</title>
        <authorList>
            <consortium name="The Broad Institute Genome Sequencing Center for Infectious Disease"/>
            <person name="Neafsey D."/>
            <person name="Orbach M."/>
            <person name="Henn M.R."/>
            <person name="Cole G.T."/>
            <person name="Galgiani J."/>
            <person name="Gardner M.J."/>
            <person name="Kirkland T.N."/>
            <person name="Taylor J.W."/>
            <person name="Young S.K."/>
            <person name="Zeng Q."/>
            <person name="Koehrsen M."/>
            <person name="Alvarado L."/>
            <person name="Berlin A."/>
            <person name="Borenstein D."/>
            <person name="Chapman S.B."/>
            <person name="Chen Z."/>
            <person name="Engels R."/>
            <person name="Freedman E."/>
            <person name="Gellesch M."/>
            <person name="Goldberg J."/>
            <person name="Griggs A."/>
            <person name="Gujja S."/>
            <person name="Heilman E."/>
            <person name="Heiman D."/>
            <person name="Howarth C."/>
            <person name="Jen D."/>
            <person name="Larson L."/>
            <person name="Mehta T."/>
            <person name="Neiman D."/>
            <person name="Park D."/>
            <person name="Pearson M."/>
            <person name="Richards J."/>
            <person name="Roberts A."/>
            <person name="Saif S."/>
            <person name="Shea T."/>
            <person name="Shenoy N."/>
            <person name="Sisk P."/>
            <person name="Stolte C."/>
            <person name="Sykes S."/>
            <person name="Walk T."/>
            <person name="White J."/>
            <person name="Yandava C."/>
            <person name="Haas B."/>
            <person name="Nusbaum C."/>
            <person name="Birren B."/>
        </authorList>
    </citation>
    <scope>NUCLEOTIDE SEQUENCE [LARGE SCALE GENOMIC DNA]</scope>
    <source>
        <strain evidence="4">RMSCC 757 / Silveira</strain>
    </source>
</reference>
<sequence length="110" mass="12050">MGALCLKVVCLASYGSQVEGCESKTSEVLDNSKRLWVVMLHRSLLVCLAKGYCSAPPNVARHCRSCQPCPAATESMPQKHSTERSAELNATRRSKLQVFVRITQSGLKDP</sequence>
<name>E9DCE7_COCPS</name>
<gene>
    <name evidence="3" type="ORF">CPSG_07499</name>
</gene>
<keyword evidence="2" id="KW-0732">Signal</keyword>
<feature type="chain" id="PRO_5003237419" evidence="2">
    <location>
        <begin position="21"/>
        <end position="110"/>
    </location>
</feature>
<dbReference type="AlphaFoldDB" id="E9DCE7"/>
<evidence type="ECO:0000256" key="2">
    <source>
        <dbReference type="SAM" id="SignalP"/>
    </source>
</evidence>
<dbReference type="VEuPathDB" id="FungiDB:CPSG_07499"/>
<keyword evidence="4" id="KW-1185">Reference proteome</keyword>
<feature type="signal peptide" evidence="2">
    <location>
        <begin position="1"/>
        <end position="20"/>
    </location>
</feature>
<dbReference type="EMBL" id="GL636499">
    <property type="protein sequence ID" value="EFW15872.1"/>
    <property type="molecule type" value="Genomic_DNA"/>
</dbReference>
<organism evidence="4">
    <name type="scientific">Coccidioides posadasii (strain RMSCC 757 / Silveira)</name>
    <name type="common">Valley fever fungus</name>
    <dbReference type="NCBI Taxonomy" id="443226"/>
    <lineage>
        <taxon>Eukaryota</taxon>
        <taxon>Fungi</taxon>
        <taxon>Dikarya</taxon>
        <taxon>Ascomycota</taxon>
        <taxon>Pezizomycotina</taxon>
        <taxon>Eurotiomycetes</taxon>
        <taxon>Eurotiomycetidae</taxon>
        <taxon>Onygenales</taxon>
        <taxon>Onygenaceae</taxon>
        <taxon>Coccidioides</taxon>
    </lineage>
</organism>
<dbReference type="Proteomes" id="UP000002497">
    <property type="component" value="Unassembled WGS sequence"/>
</dbReference>
<reference evidence="4" key="1">
    <citation type="journal article" date="2010" name="Genome Res.">
        <title>Population genomic sequencing of Coccidioides fungi reveals recent hybridization and transposon control.</title>
        <authorList>
            <person name="Neafsey D.E."/>
            <person name="Barker B.M."/>
            <person name="Sharpton T.J."/>
            <person name="Stajich J.E."/>
            <person name="Park D.J."/>
            <person name="Whiston E."/>
            <person name="Hung C.-Y."/>
            <person name="McMahan C."/>
            <person name="White J."/>
            <person name="Sykes S."/>
            <person name="Heiman D."/>
            <person name="Young S."/>
            <person name="Zeng Q."/>
            <person name="Abouelleil A."/>
            <person name="Aftuck L."/>
            <person name="Bessette D."/>
            <person name="Brown A."/>
            <person name="FitzGerald M."/>
            <person name="Lui A."/>
            <person name="Macdonald J.P."/>
            <person name="Priest M."/>
            <person name="Orbach M.J."/>
            <person name="Galgiani J.N."/>
            <person name="Kirkland T.N."/>
            <person name="Cole G.T."/>
            <person name="Birren B.W."/>
            <person name="Henn M.R."/>
            <person name="Taylor J.W."/>
            <person name="Rounsley S.D."/>
        </authorList>
    </citation>
    <scope>NUCLEOTIDE SEQUENCE [LARGE SCALE GENOMIC DNA]</scope>
    <source>
        <strain evidence="4">RMSCC 757 / Silveira</strain>
    </source>
</reference>
<dbReference type="HOGENOM" id="CLU_2170833_0_0_1"/>
<proteinExistence type="predicted"/>
<accession>E9DCE7</accession>
<evidence type="ECO:0000313" key="4">
    <source>
        <dbReference type="Proteomes" id="UP000002497"/>
    </source>
</evidence>